<sequence length="580" mass="61390">MVALGFFVATVGPIAFTRFGGGVACLWLATAVLGPYLASLPLRRWPVVMLLGALGDAVVTAIVGVGPVAAVPMGVVCAFESALFGWCLRARDTEGAATLASFGQVGTLIVASAGVSIISAFPGAAVAALATATPYWDNWLNWAAGHTLGAITLTPIMLLLLRGDAAAWLRDTDRAERIEAAFLGIMVSTVAILVFAQHALPLLFLPILPVMMATFRVGRIGAAISIAIVALVATVMTLRGDGPISLIDAPAAFRIQFLQFYLAVMVLTVLPAAADLRRRKEILDRLAISEARYRLVSENATDVVLTMDSTGIISYISPSVALFGGGYTAETMTGTNVVELIAPEDQARMREAYRTAIEQPGVTHMIEYRGLLAIDPQGVWLESRFRAVETRQGFDMVCAIRDISKRKLAEAELTRAASTDPLTGLGNRRIFNEAVDAFAASALLDPPAEGCVAIFDIDNFKAINDGFGHDAGDRMLRRFAAIAIDATRSDDLVARLGGEEFGILLPDTSPAQAGLVCDRLREAFASTVIHDDAGATIRATVSAGVAGISADQGREAAMRAADGALYQAKRTGRNRLVLAD</sequence>
<dbReference type="Gene3D" id="3.30.70.270">
    <property type="match status" value="1"/>
</dbReference>
<dbReference type="GO" id="GO:0052621">
    <property type="term" value="F:diguanylate cyclase activity"/>
    <property type="evidence" value="ECO:0007669"/>
    <property type="project" value="UniProtKB-EC"/>
</dbReference>
<evidence type="ECO:0000256" key="8">
    <source>
        <dbReference type="SAM" id="Phobius"/>
    </source>
</evidence>
<dbReference type="EC" id="2.7.7.65" evidence="2"/>
<dbReference type="InterPro" id="IPR000160">
    <property type="entry name" value="GGDEF_dom"/>
</dbReference>
<evidence type="ECO:0000259" key="10">
    <source>
        <dbReference type="PROSITE" id="PS50887"/>
    </source>
</evidence>
<evidence type="ECO:0000259" key="9">
    <source>
        <dbReference type="PROSITE" id="PS50112"/>
    </source>
</evidence>
<name>A0ABY5L6K5_9SPHN</name>
<dbReference type="PROSITE" id="PS50887">
    <property type="entry name" value="GGDEF"/>
    <property type="match status" value="1"/>
</dbReference>
<evidence type="ECO:0000256" key="6">
    <source>
        <dbReference type="ARBA" id="ARBA00023136"/>
    </source>
</evidence>
<dbReference type="CDD" id="cd00130">
    <property type="entry name" value="PAS"/>
    <property type="match status" value="1"/>
</dbReference>
<dbReference type="SUPFAM" id="SSF55073">
    <property type="entry name" value="Nucleotide cyclase"/>
    <property type="match status" value="1"/>
</dbReference>
<dbReference type="PANTHER" id="PTHR45138:SF9">
    <property type="entry name" value="DIGUANYLATE CYCLASE DGCM-RELATED"/>
    <property type="match status" value="1"/>
</dbReference>
<organism evidence="11 12">
    <name type="scientific">Sphingomonas qomolangmaensis</name>
    <dbReference type="NCBI Taxonomy" id="2918765"/>
    <lineage>
        <taxon>Bacteria</taxon>
        <taxon>Pseudomonadati</taxon>
        <taxon>Pseudomonadota</taxon>
        <taxon>Alphaproteobacteria</taxon>
        <taxon>Sphingomonadales</taxon>
        <taxon>Sphingomonadaceae</taxon>
        <taxon>Sphingomonas</taxon>
    </lineage>
</organism>
<keyword evidence="11" id="KW-0808">Transferase</keyword>
<dbReference type="Proteomes" id="UP001058533">
    <property type="component" value="Chromosome"/>
</dbReference>
<dbReference type="InterPro" id="IPR029787">
    <property type="entry name" value="Nucleotide_cyclase"/>
</dbReference>
<dbReference type="SMART" id="SM00091">
    <property type="entry name" value="PAS"/>
    <property type="match status" value="1"/>
</dbReference>
<feature type="transmembrane region" description="Helical" evidence="8">
    <location>
        <begin position="220"/>
        <end position="239"/>
    </location>
</feature>
<dbReference type="CDD" id="cd01949">
    <property type="entry name" value="GGDEF"/>
    <property type="match status" value="1"/>
</dbReference>
<dbReference type="Pfam" id="PF08448">
    <property type="entry name" value="PAS_4"/>
    <property type="match status" value="1"/>
</dbReference>
<feature type="transmembrane region" description="Helical" evidence="8">
    <location>
        <begin position="181"/>
        <end position="200"/>
    </location>
</feature>
<evidence type="ECO:0000313" key="12">
    <source>
        <dbReference type="Proteomes" id="UP001058533"/>
    </source>
</evidence>
<dbReference type="InterPro" id="IPR050469">
    <property type="entry name" value="Diguanylate_Cyclase"/>
</dbReference>
<evidence type="ECO:0000256" key="7">
    <source>
        <dbReference type="ARBA" id="ARBA00034247"/>
    </source>
</evidence>
<dbReference type="InterPro" id="IPR013656">
    <property type="entry name" value="PAS_4"/>
</dbReference>
<feature type="domain" description="PAS" evidence="9">
    <location>
        <begin position="289"/>
        <end position="360"/>
    </location>
</feature>
<feature type="domain" description="GGDEF" evidence="10">
    <location>
        <begin position="448"/>
        <end position="580"/>
    </location>
</feature>
<gene>
    <name evidence="11" type="ORF">NMP03_09925</name>
</gene>
<dbReference type="EMBL" id="CP101740">
    <property type="protein sequence ID" value="UUL81527.1"/>
    <property type="molecule type" value="Genomic_DNA"/>
</dbReference>
<protein>
    <recommendedName>
        <fullName evidence="2">diguanylate cyclase</fullName>
        <ecNumber evidence="2">2.7.7.65</ecNumber>
    </recommendedName>
</protein>
<evidence type="ECO:0000256" key="1">
    <source>
        <dbReference type="ARBA" id="ARBA00004651"/>
    </source>
</evidence>
<dbReference type="Pfam" id="PF05231">
    <property type="entry name" value="MASE1"/>
    <property type="match status" value="1"/>
</dbReference>
<dbReference type="RefSeq" id="WP_256505211.1">
    <property type="nucleotide sequence ID" value="NZ_CP101740.1"/>
</dbReference>
<feature type="transmembrane region" description="Helical" evidence="8">
    <location>
        <begin position="6"/>
        <end position="33"/>
    </location>
</feature>
<dbReference type="NCBIfam" id="TIGR00229">
    <property type="entry name" value="sensory_box"/>
    <property type="match status" value="1"/>
</dbReference>
<keyword evidence="5 8" id="KW-1133">Transmembrane helix</keyword>
<evidence type="ECO:0000256" key="2">
    <source>
        <dbReference type="ARBA" id="ARBA00012528"/>
    </source>
</evidence>
<evidence type="ECO:0000256" key="3">
    <source>
        <dbReference type="ARBA" id="ARBA00022475"/>
    </source>
</evidence>
<feature type="transmembrane region" description="Helical" evidence="8">
    <location>
        <begin position="142"/>
        <end position="161"/>
    </location>
</feature>
<keyword evidence="12" id="KW-1185">Reference proteome</keyword>
<dbReference type="InterPro" id="IPR043128">
    <property type="entry name" value="Rev_trsase/Diguanyl_cyclase"/>
</dbReference>
<keyword evidence="4 8" id="KW-0812">Transmembrane</keyword>
<evidence type="ECO:0000313" key="11">
    <source>
        <dbReference type="EMBL" id="UUL81527.1"/>
    </source>
</evidence>
<dbReference type="Pfam" id="PF00990">
    <property type="entry name" value="GGDEF"/>
    <property type="match status" value="1"/>
</dbReference>
<reference evidence="11" key="1">
    <citation type="submission" date="2022-07" db="EMBL/GenBank/DDBJ databases">
        <title>Sphingomonas sp. nov., a novel bacterium isolated from the north slope of the Mount Everest.</title>
        <authorList>
            <person name="Cui X."/>
            <person name="Liu Y."/>
        </authorList>
    </citation>
    <scope>NUCLEOTIDE SEQUENCE</scope>
    <source>
        <strain evidence="11">S5-59</strain>
    </source>
</reference>
<dbReference type="SMART" id="SM00267">
    <property type="entry name" value="GGDEF"/>
    <property type="match status" value="1"/>
</dbReference>
<dbReference type="InterPro" id="IPR000014">
    <property type="entry name" value="PAS"/>
</dbReference>
<proteinExistence type="predicted"/>
<dbReference type="InterPro" id="IPR007895">
    <property type="entry name" value="MASE1"/>
</dbReference>
<comment type="subcellular location">
    <subcellularLocation>
        <location evidence="1">Cell membrane</location>
        <topology evidence="1">Multi-pass membrane protein</topology>
    </subcellularLocation>
</comment>
<accession>A0ABY5L6K5</accession>
<keyword evidence="6 8" id="KW-0472">Membrane</keyword>
<feature type="transmembrane region" description="Helical" evidence="8">
    <location>
        <begin position="251"/>
        <end position="274"/>
    </location>
</feature>
<keyword evidence="11" id="KW-0548">Nucleotidyltransferase</keyword>
<dbReference type="PANTHER" id="PTHR45138">
    <property type="entry name" value="REGULATORY COMPONENTS OF SENSORY TRANSDUCTION SYSTEM"/>
    <property type="match status" value="1"/>
</dbReference>
<dbReference type="InterPro" id="IPR035965">
    <property type="entry name" value="PAS-like_dom_sf"/>
</dbReference>
<dbReference type="PROSITE" id="PS50112">
    <property type="entry name" value="PAS"/>
    <property type="match status" value="1"/>
</dbReference>
<dbReference type="Gene3D" id="3.30.450.20">
    <property type="entry name" value="PAS domain"/>
    <property type="match status" value="1"/>
</dbReference>
<evidence type="ECO:0000256" key="4">
    <source>
        <dbReference type="ARBA" id="ARBA00022692"/>
    </source>
</evidence>
<dbReference type="NCBIfam" id="TIGR00254">
    <property type="entry name" value="GGDEF"/>
    <property type="match status" value="1"/>
</dbReference>
<feature type="transmembrane region" description="Helical" evidence="8">
    <location>
        <begin position="108"/>
        <end position="130"/>
    </location>
</feature>
<comment type="catalytic activity">
    <reaction evidence="7">
        <text>2 GTP = 3',3'-c-di-GMP + 2 diphosphate</text>
        <dbReference type="Rhea" id="RHEA:24898"/>
        <dbReference type="ChEBI" id="CHEBI:33019"/>
        <dbReference type="ChEBI" id="CHEBI:37565"/>
        <dbReference type="ChEBI" id="CHEBI:58805"/>
        <dbReference type="EC" id="2.7.7.65"/>
    </reaction>
</comment>
<evidence type="ECO:0000256" key="5">
    <source>
        <dbReference type="ARBA" id="ARBA00022989"/>
    </source>
</evidence>
<dbReference type="SUPFAM" id="SSF55785">
    <property type="entry name" value="PYP-like sensor domain (PAS domain)"/>
    <property type="match status" value="1"/>
</dbReference>
<keyword evidence="3" id="KW-1003">Cell membrane</keyword>